<dbReference type="EMBL" id="MLJW01002818">
    <property type="protein sequence ID" value="OIQ73570.1"/>
    <property type="molecule type" value="Genomic_DNA"/>
</dbReference>
<dbReference type="AlphaFoldDB" id="A0A1J5PQZ0"/>
<protein>
    <submittedName>
        <fullName evidence="1">Uncharacterized protein</fullName>
    </submittedName>
</protein>
<reference evidence="1" key="1">
    <citation type="submission" date="2016-10" db="EMBL/GenBank/DDBJ databases">
        <title>Sequence of Gallionella enrichment culture.</title>
        <authorList>
            <person name="Poehlein A."/>
            <person name="Muehling M."/>
            <person name="Daniel R."/>
        </authorList>
    </citation>
    <scope>NUCLEOTIDE SEQUENCE</scope>
</reference>
<accession>A0A1J5PQZ0</accession>
<proteinExistence type="predicted"/>
<name>A0A1J5PQZ0_9ZZZZ</name>
<sequence>MLISSVSAAGHWAQPVKGEDGRGHNRIQSHQVLDVRCSLCGDGSQHRVGDSIESHQYHIDTKGDINAEWPTVAFDEDQVTNLHRTGPHIDRYVCVPTGNPRDPELVLEGLRTTVVFFYGPAGLAACREKVGILG</sequence>
<gene>
    <name evidence="1" type="ORF">GALL_447930</name>
</gene>
<organism evidence="1">
    <name type="scientific">mine drainage metagenome</name>
    <dbReference type="NCBI Taxonomy" id="410659"/>
    <lineage>
        <taxon>unclassified sequences</taxon>
        <taxon>metagenomes</taxon>
        <taxon>ecological metagenomes</taxon>
    </lineage>
</organism>
<evidence type="ECO:0000313" key="1">
    <source>
        <dbReference type="EMBL" id="OIQ73570.1"/>
    </source>
</evidence>
<comment type="caution">
    <text evidence="1">The sequence shown here is derived from an EMBL/GenBank/DDBJ whole genome shotgun (WGS) entry which is preliminary data.</text>
</comment>